<proteinExistence type="predicted"/>
<sequence>MKVIEVNNFKTRNRPVRIRMQGGVGGVLVKEEIFFHQPSTRFLLLFQLKKRLFNVCIVVLFFIYPLLPNIISLTLCD</sequence>
<dbReference type="Proteomes" id="UP001354989">
    <property type="component" value="Chromosome"/>
</dbReference>
<keyword evidence="1" id="KW-0812">Transmembrane</keyword>
<name>A0ABM7VE30_9BACT</name>
<keyword evidence="1" id="KW-1133">Transmembrane helix</keyword>
<accession>A0ABM7VE30</accession>
<protein>
    <submittedName>
        <fullName evidence="2">Uncharacterized protein</fullName>
    </submittedName>
</protein>
<gene>
    <name evidence="2" type="ORF">PEPS_14740</name>
</gene>
<reference evidence="2 3" key="1">
    <citation type="submission" date="2021-12" db="EMBL/GenBank/DDBJ databases">
        <title>Genome sequencing of bacteria with rrn-lacking chromosome and rrn-plasmid.</title>
        <authorList>
            <person name="Anda M."/>
            <person name="Iwasaki W."/>
        </authorList>
    </citation>
    <scope>NUCLEOTIDE SEQUENCE [LARGE SCALE GENOMIC DNA]</scope>
    <source>
        <strain evidence="2 3">NBRC 101262</strain>
    </source>
</reference>
<organism evidence="2 3">
    <name type="scientific">Persicobacter psychrovividus</name>
    <dbReference type="NCBI Taxonomy" id="387638"/>
    <lineage>
        <taxon>Bacteria</taxon>
        <taxon>Pseudomonadati</taxon>
        <taxon>Bacteroidota</taxon>
        <taxon>Cytophagia</taxon>
        <taxon>Cytophagales</taxon>
        <taxon>Persicobacteraceae</taxon>
        <taxon>Persicobacter</taxon>
    </lineage>
</organism>
<evidence type="ECO:0000313" key="2">
    <source>
        <dbReference type="EMBL" id="BDC99193.1"/>
    </source>
</evidence>
<keyword evidence="1" id="KW-0472">Membrane</keyword>
<keyword evidence="3" id="KW-1185">Reference proteome</keyword>
<dbReference type="EMBL" id="AP025292">
    <property type="protein sequence ID" value="BDC99193.1"/>
    <property type="molecule type" value="Genomic_DNA"/>
</dbReference>
<evidence type="ECO:0000313" key="3">
    <source>
        <dbReference type="Proteomes" id="UP001354989"/>
    </source>
</evidence>
<feature type="transmembrane region" description="Helical" evidence="1">
    <location>
        <begin position="52"/>
        <end position="71"/>
    </location>
</feature>
<evidence type="ECO:0000256" key="1">
    <source>
        <dbReference type="SAM" id="Phobius"/>
    </source>
</evidence>